<evidence type="ECO:0000256" key="3">
    <source>
        <dbReference type="ARBA" id="ARBA00022525"/>
    </source>
</evidence>
<evidence type="ECO:0000256" key="11">
    <source>
        <dbReference type="PIRSR" id="PIRSR601461-2"/>
    </source>
</evidence>
<evidence type="ECO:0000256" key="4">
    <source>
        <dbReference type="ARBA" id="ARBA00022670"/>
    </source>
</evidence>
<dbReference type="SUPFAM" id="SSF50630">
    <property type="entry name" value="Acid proteases"/>
    <property type="match status" value="1"/>
</dbReference>
<dbReference type="Proteomes" id="UP000492821">
    <property type="component" value="Unassembled WGS sequence"/>
</dbReference>
<feature type="region of interest" description="Disordered" evidence="13">
    <location>
        <begin position="461"/>
        <end position="489"/>
    </location>
</feature>
<keyword evidence="7 12" id="KW-0378">Hydrolase</keyword>
<evidence type="ECO:0000313" key="16">
    <source>
        <dbReference type="Proteomes" id="UP000492821"/>
    </source>
</evidence>
<evidence type="ECO:0000256" key="8">
    <source>
        <dbReference type="ARBA" id="ARBA00023157"/>
    </source>
</evidence>
<dbReference type="CDD" id="cd05471">
    <property type="entry name" value="pepsin_like"/>
    <property type="match status" value="1"/>
</dbReference>
<dbReference type="GO" id="GO:0005576">
    <property type="term" value="C:extracellular region"/>
    <property type="evidence" value="ECO:0007669"/>
    <property type="project" value="UniProtKB-SubCell"/>
</dbReference>
<keyword evidence="6 12" id="KW-0064">Aspartyl protease</keyword>
<evidence type="ECO:0000256" key="6">
    <source>
        <dbReference type="ARBA" id="ARBA00022750"/>
    </source>
</evidence>
<dbReference type="InterPro" id="IPR034164">
    <property type="entry name" value="Pepsin-like_dom"/>
</dbReference>
<sequence>MSVSFRLFVLATLVAVALATVHRAPIAYRAPIRHKWYAERRAALRAFFQSDHQAVGPLKYSQPIMDDGDMIYFANITIGTPPQLFQVVLDTGSANLWIPDSSCRPDAPTPPPTTTEPFKFDRKCPIFCDGLDSAVWERFCLKYCVKPSKVLIENVSFNTIGQFMGEMTPEQDACKNKHRYDSAKSPTYVADGRTFKIAYGTGNAKGFFGRDVVCFAPSELCIPDQIFGQATSLAPFFADQPIDGILGLAFPKIAVGKVTPPFIKAVEENLVEQPIFTVFMSHAGASGERSGGWFTYGGLDEENCGPIIAYEPLTSISFWQFTISGVTVGTYATQQHFQGVSDTGTSLISGPQAVIDEIAAQVGAKFNEEAGTYFIPCDVKSPPVILKVGEHEYSIARDNYIIPVGEGECEFGFFSFNGGGHGPQWILGDPFLRSYCNIHDVGQKRIGFAAPKKTTMDDMAMEKEDFRLGSGESSSYETDLESYEDDSQE</sequence>
<evidence type="ECO:0000313" key="17">
    <source>
        <dbReference type="WBParaSite" id="Pan_g18087.t1"/>
    </source>
</evidence>
<dbReference type="PANTHER" id="PTHR47966">
    <property type="entry name" value="BETA-SITE APP-CLEAVING ENZYME, ISOFORM A-RELATED"/>
    <property type="match status" value="1"/>
</dbReference>
<dbReference type="FunFam" id="2.40.70.10:FF:000058">
    <property type="entry name" value="ASpartyl Protease"/>
    <property type="match status" value="1"/>
</dbReference>
<keyword evidence="16" id="KW-1185">Reference proteome</keyword>
<feature type="domain" description="Peptidase A1" evidence="15">
    <location>
        <begin position="72"/>
        <end position="449"/>
    </location>
</feature>
<dbReference type="PRINTS" id="PR00792">
    <property type="entry name" value="PEPSIN"/>
</dbReference>
<evidence type="ECO:0000256" key="14">
    <source>
        <dbReference type="SAM" id="SignalP"/>
    </source>
</evidence>
<comment type="subcellular location">
    <subcellularLocation>
        <location evidence="1">Secreted</location>
    </subcellularLocation>
</comment>
<keyword evidence="4 12" id="KW-0645">Protease</keyword>
<keyword evidence="5 14" id="KW-0732">Signal</keyword>
<accession>A0A7E4V923</accession>
<feature type="active site" evidence="10">
    <location>
        <position position="90"/>
    </location>
</feature>
<reference evidence="16" key="1">
    <citation type="journal article" date="2013" name="Genetics">
        <title>The draft genome and transcriptome of Panagrellus redivivus are shaped by the harsh demands of a free-living lifestyle.</title>
        <authorList>
            <person name="Srinivasan J."/>
            <person name="Dillman A.R."/>
            <person name="Macchietto M.G."/>
            <person name="Heikkinen L."/>
            <person name="Lakso M."/>
            <person name="Fracchia K.M."/>
            <person name="Antoshechkin I."/>
            <person name="Mortazavi A."/>
            <person name="Wong G."/>
            <person name="Sternberg P.W."/>
        </authorList>
    </citation>
    <scope>NUCLEOTIDE SEQUENCE [LARGE SCALE GENOMIC DNA]</scope>
    <source>
        <strain evidence="16">MT8872</strain>
    </source>
</reference>
<organism evidence="16 17">
    <name type="scientific">Panagrellus redivivus</name>
    <name type="common">Microworm</name>
    <dbReference type="NCBI Taxonomy" id="6233"/>
    <lineage>
        <taxon>Eukaryota</taxon>
        <taxon>Metazoa</taxon>
        <taxon>Ecdysozoa</taxon>
        <taxon>Nematoda</taxon>
        <taxon>Chromadorea</taxon>
        <taxon>Rhabditida</taxon>
        <taxon>Tylenchina</taxon>
        <taxon>Panagrolaimomorpha</taxon>
        <taxon>Panagrolaimoidea</taxon>
        <taxon>Panagrolaimidae</taxon>
        <taxon>Panagrellus</taxon>
    </lineage>
</organism>
<dbReference type="GO" id="GO:0004190">
    <property type="term" value="F:aspartic-type endopeptidase activity"/>
    <property type="evidence" value="ECO:0007669"/>
    <property type="project" value="UniProtKB-KW"/>
</dbReference>
<comment type="similarity">
    <text evidence="2 12">Belongs to the peptidase A1 family.</text>
</comment>
<dbReference type="PROSITE" id="PS00141">
    <property type="entry name" value="ASP_PROTEASE"/>
    <property type="match status" value="2"/>
</dbReference>
<evidence type="ECO:0000259" key="15">
    <source>
        <dbReference type="PROSITE" id="PS51767"/>
    </source>
</evidence>
<evidence type="ECO:0000256" key="12">
    <source>
        <dbReference type="RuleBase" id="RU000454"/>
    </source>
</evidence>
<protein>
    <submittedName>
        <fullName evidence="17">Peptidase A1 domain-containing protein</fullName>
    </submittedName>
</protein>
<evidence type="ECO:0000256" key="7">
    <source>
        <dbReference type="ARBA" id="ARBA00022801"/>
    </source>
</evidence>
<dbReference type="InterPro" id="IPR001461">
    <property type="entry name" value="Aspartic_peptidase_A1"/>
</dbReference>
<name>A0A7E4V923_PANRE</name>
<reference evidence="17" key="2">
    <citation type="submission" date="2020-10" db="UniProtKB">
        <authorList>
            <consortium name="WormBaseParasite"/>
        </authorList>
    </citation>
    <scope>IDENTIFICATION</scope>
</reference>
<dbReference type="InterPro" id="IPR021109">
    <property type="entry name" value="Peptidase_aspartic_dom_sf"/>
</dbReference>
<evidence type="ECO:0000256" key="9">
    <source>
        <dbReference type="ARBA" id="ARBA00023180"/>
    </source>
</evidence>
<feature type="signal peptide" evidence="14">
    <location>
        <begin position="1"/>
        <end position="19"/>
    </location>
</feature>
<dbReference type="PROSITE" id="PS51767">
    <property type="entry name" value="PEPTIDASE_A1"/>
    <property type="match status" value="1"/>
</dbReference>
<dbReference type="Gene3D" id="2.40.70.10">
    <property type="entry name" value="Acid Proteases"/>
    <property type="match status" value="3"/>
</dbReference>
<evidence type="ECO:0000256" key="2">
    <source>
        <dbReference type="ARBA" id="ARBA00007447"/>
    </source>
</evidence>
<feature type="active site" evidence="10">
    <location>
        <position position="342"/>
    </location>
</feature>
<dbReference type="GO" id="GO:0006508">
    <property type="term" value="P:proteolysis"/>
    <property type="evidence" value="ECO:0007669"/>
    <property type="project" value="UniProtKB-KW"/>
</dbReference>
<evidence type="ECO:0000256" key="1">
    <source>
        <dbReference type="ARBA" id="ARBA00004613"/>
    </source>
</evidence>
<feature type="compositionally biased region" description="Acidic residues" evidence="13">
    <location>
        <begin position="478"/>
        <end position="489"/>
    </location>
</feature>
<proteinExistence type="inferred from homology"/>
<dbReference type="PANTHER" id="PTHR47966:SF45">
    <property type="entry name" value="PEPTIDASE A1 DOMAIN-CONTAINING PROTEIN"/>
    <property type="match status" value="1"/>
</dbReference>
<evidence type="ECO:0000256" key="5">
    <source>
        <dbReference type="ARBA" id="ARBA00022729"/>
    </source>
</evidence>
<keyword evidence="9" id="KW-0325">Glycoprotein</keyword>
<evidence type="ECO:0000256" key="13">
    <source>
        <dbReference type="SAM" id="MobiDB-lite"/>
    </source>
</evidence>
<keyword evidence="3" id="KW-0964">Secreted</keyword>
<dbReference type="InterPro" id="IPR001969">
    <property type="entry name" value="Aspartic_peptidase_AS"/>
</dbReference>
<dbReference type="InterPro" id="IPR033121">
    <property type="entry name" value="PEPTIDASE_A1"/>
</dbReference>
<feature type="disulfide bond" evidence="11">
    <location>
        <begin position="103"/>
        <end position="174"/>
    </location>
</feature>
<feature type="chain" id="PRO_5028979551" evidence="14">
    <location>
        <begin position="20"/>
        <end position="489"/>
    </location>
</feature>
<dbReference type="Pfam" id="PF00026">
    <property type="entry name" value="Asp"/>
    <property type="match status" value="1"/>
</dbReference>
<dbReference type="WBParaSite" id="Pan_g18087.t1">
    <property type="protein sequence ID" value="Pan_g18087.t1"/>
    <property type="gene ID" value="Pan_g18087"/>
</dbReference>
<dbReference type="GO" id="GO:0005764">
    <property type="term" value="C:lysosome"/>
    <property type="evidence" value="ECO:0007669"/>
    <property type="project" value="TreeGrafter"/>
</dbReference>
<dbReference type="AlphaFoldDB" id="A0A7E4V923"/>
<keyword evidence="8 11" id="KW-1015">Disulfide bond</keyword>
<evidence type="ECO:0000256" key="10">
    <source>
        <dbReference type="PIRSR" id="PIRSR601461-1"/>
    </source>
</evidence>